<keyword evidence="2" id="KW-1133">Transmembrane helix</keyword>
<feature type="compositionally biased region" description="Polar residues" evidence="1">
    <location>
        <begin position="42"/>
        <end position="65"/>
    </location>
</feature>
<dbReference type="EMBL" id="OU015567">
    <property type="protein sequence ID" value="CAG5110644.1"/>
    <property type="molecule type" value="Genomic_DNA"/>
</dbReference>
<sequence length="147" mass="16004">MSFSTNQGSEDDPWASYGNFSSYNYGDSSAQAPAFAPFETAPQETTEPYSPFSTPAQTQPEAAQNTAVDIEPSNQFAATSPPTETMIGGADVEQRPKWNEFLDQSEEPEAQPEGNVCLKLCIFFCTASCCMFGLWLLIVFIAISLTT</sequence>
<feature type="transmembrane region" description="Helical" evidence="2">
    <location>
        <begin position="120"/>
        <end position="145"/>
    </location>
</feature>
<organism evidence="3 4">
    <name type="scientific">Oikopleura dioica</name>
    <name type="common">Tunicate</name>
    <dbReference type="NCBI Taxonomy" id="34765"/>
    <lineage>
        <taxon>Eukaryota</taxon>
        <taxon>Metazoa</taxon>
        <taxon>Chordata</taxon>
        <taxon>Tunicata</taxon>
        <taxon>Appendicularia</taxon>
        <taxon>Copelata</taxon>
        <taxon>Oikopleuridae</taxon>
        <taxon>Oikopleura</taxon>
    </lineage>
</organism>
<evidence type="ECO:0000313" key="4">
    <source>
        <dbReference type="Proteomes" id="UP001158576"/>
    </source>
</evidence>
<protein>
    <submittedName>
        <fullName evidence="3">Oidioi.mRNA.OKI2018_I69.chr2.g5026.t1.cds</fullName>
    </submittedName>
</protein>
<dbReference type="Proteomes" id="UP001158576">
    <property type="component" value="Chromosome 2"/>
</dbReference>
<evidence type="ECO:0000313" key="3">
    <source>
        <dbReference type="EMBL" id="CAG5110644.1"/>
    </source>
</evidence>
<keyword evidence="4" id="KW-1185">Reference proteome</keyword>
<feature type="region of interest" description="Disordered" evidence="1">
    <location>
        <begin position="34"/>
        <end position="65"/>
    </location>
</feature>
<gene>
    <name evidence="3" type="ORF">OKIOD_LOCUS13791</name>
</gene>
<proteinExistence type="predicted"/>
<keyword evidence="2" id="KW-0472">Membrane</keyword>
<keyword evidence="2" id="KW-0812">Transmembrane</keyword>
<name>A0ABN7T3H3_OIKDI</name>
<accession>A0ABN7T3H3</accession>
<feature type="region of interest" description="Disordered" evidence="1">
    <location>
        <begin position="1"/>
        <end position="22"/>
    </location>
</feature>
<evidence type="ECO:0000256" key="2">
    <source>
        <dbReference type="SAM" id="Phobius"/>
    </source>
</evidence>
<reference evidence="3 4" key="1">
    <citation type="submission" date="2021-04" db="EMBL/GenBank/DDBJ databases">
        <authorList>
            <person name="Bliznina A."/>
        </authorList>
    </citation>
    <scope>NUCLEOTIDE SEQUENCE [LARGE SCALE GENOMIC DNA]</scope>
</reference>
<evidence type="ECO:0000256" key="1">
    <source>
        <dbReference type="SAM" id="MobiDB-lite"/>
    </source>
</evidence>